<protein>
    <submittedName>
        <fullName evidence="2">Uncharacterized protein</fullName>
    </submittedName>
</protein>
<organism evidence="2 3">
    <name type="scientific">Succinivibrio dextrinosolvens DSM 3072</name>
    <dbReference type="NCBI Taxonomy" id="1123324"/>
    <lineage>
        <taxon>Bacteria</taxon>
        <taxon>Pseudomonadati</taxon>
        <taxon>Pseudomonadota</taxon>
        <taxon>Gammaproteobacteria</taxon>
        <taxon>Aeromonadales</taxon>
        <taxon>Succinivibrionaceae</taxon>
        <taxon>Succinivibrio</taxon>
    </lineage>
</organism>
<accession>A0A1T4V157</accession>
<keyword evidence="1" id="KW-1133">Transmembrane helix</keyword>
<keyword evidence="3" id="KW-1185">Reference proteome</keyword>
<dbReference type="Proteomes" id="UP000242432">
    <property type="component" value="Unassembled WGS sequence"/>
</dbReference>
<evidence type="ECO:0000313" key="2">
    <source>
        <dbReference type="EMBL" id="SKA58662.1"/>
    </source>
</evidence>
<dbReference type="AlphaFoldDB" id="A0A1T4V157"/>
<keyword evidence="1" id="KW-0472">Membrane</keyword>
<reference evidence="3" key="1">
    <citation type="submission" date="2017-02" db="EMBL/GenBank/DDBJ databases">
        <authorList>
            <person name="Varghese N."/>
            <person name="Submissions S."/>
        </authorList>
    </citation>
    <scope>NUCLEOTIDE SEQUENCE [LARGE SCALE GENOMIC DNA]</scope>
    <source>
        <strain evidence="3">DSM 3072</strain>
    </source>
</reference>
<dbReference type="EMBL" id="FUXX01000005">
    <property type="protein sequence ID" value="SKA58662.1"/>
    <property type="molecule type" value="Genomic_DNA"/>
</dbReference>
<keyword evidence="1" id="KW-0812">Transmembrane</keyword>
<proteinExistence type="predicted"/>
<feature type="transmembrane region" description="Helical" evidence="1">
    <location>
        <begin position="37"/>
        <end position="60"/>
    </location>
</feature>
<sequence length="61" mass="6898">MTLTKLILIVLIICIVDYPLFNLSLKEDKKSQDGTTLKNHLIIFLMLFIVPLIVTSIVLAL</sequence>
<name>A0A1T4V157_9GAMM</name>
<gene>
    <name evidence="2" type="ORF">SAMN02745213_00506</name>
</gene>
<evidence type="ECO:0000256" key="1">
    <source>
        <dbReference type="SAM" id="Phobius"/>
    </source>
</evidence>
<feature type="transmembrane region" description="Helical" evidence="1">
    <location>
        <begin position="6"/>
        <end position="25"/>
    </location>
</feature>
<dbReference type="RefSeq" id="WP_078928078.1">
    <property type="nucleotide sequence ID" value="NZ_FUXX01000005.1"/>
</dbReference>
<evidence type="ECO:0000313" key="3">
    <source>
        <dbReference type="Proteomes" id="UP000242432"/>
    </source>
</evidence>